<feature type="compositionally biased region" description="Low complexity" evidence="2">
    <location>
        <begin position="781"/>
        <end position="799"/>
    </location>
</feature>
<gene>
    <name evidence="3" type="ORF">E3202_08000</name>
</gene>
<sequence>MRDFRVAPADDPEAVLAEVRERFAASRDFEADWRAQALEDLRFFHGDARNHNQWDAAAYQARSGGLDGSPRPCLTINKTAQHVFQVENDARQAAMSVKVNATGFGASAKAADVLEGIIRHIEYQSNAQQNAYANAIAGQVRVGMGWVHIVTDYLQGQDSFDQDFFIRSVPDPSFVYSDPNTIEPDHSDMRWAMIVEDIPKHVFARLYPDHEEEACVPLMLDPGEETEAQRETVRVMRYYRRSERRDVLWAAPQPDGTVKSLRQSEMTSEQLRALREAGARHRAVTQPHVEFFLIAGSTIVSHGPTVFRHVPLVPFVGIESVIRGRLDRHGLVRPLIDPQRMYNYSASAFVESVALQAKAPWLVDERAVEGWENEWSSANTSNRAYLPYRGIDPDDATPIPAPQRLDPPTGSTGHLQAMQNADLQMQMVTGQYQAEMGAPGNERSGRAINERQRQSDTANYHYTDNQGMALRLIGKILIEAIPFVYDTRRAVQVMGQDGTLSTALVMPGLDQAAAMVGPDGTPLPPQGQQGSGQPDPGRQNVVEGAMLAVNPTIGRYDVEADVGPAFATRRQDAFNAISQILASDPASAPTVLPYLFKASDFPLADEIYEALTSGPSPQLQQAQETIAQLQQELQAAQAHMQLRQADIAWRAQKAQADTQLDAMRLQVEAQARQHRDETDRMAALGSIDPQSLRPVLEELVRQVLAQERGQDMQQPQVPEPQPEPGPSAPLHTLPRLPTTNVRGDAVHAPRPVEGAVTPQPPTPGPALESGPAPPDAPAPTDPTDTPDTPDTNTPQEDLT</sequence>
<dbReference type="Proteomes" id="UP000315037">
    <property type="component" value="Unassembled WGS sequence"/>
</dbReference>
<feature type="compositionally biased region" description="Pro residues" evidence="2">
    <location>
        <begin position="717"/>
        <end position="727"/>
    </location>
</feature>
<dbReference type="RefSeq" id="WP_165601002.1">
    <property type="nucleotide sequence ID" value="NZ_SORZ01000002.1"/>
</dbReference>
<feature type="region of interest" description="Disordered" evidence="2">
    <location>
        <begin position="516"/>
        <end position="538"/>
    </location>
</feature>
<name>A0A506UM67_9PROT</name>
<proteinExistence type="predicted"/>
<feature type="region of interest" description="Disordered" evidence="2">
    <location>
        <begin position="708"/>
        <end position="799"/>
    </location>
</feature>
<protein>
    <recommendedName>
        <fullName evidence="5">Portal protein</fullName>
    </recommendedName>
</protein>
<comment type="caution">
    <text evidence="3">The sequence shown here is derived from an EMBL/GenBank/DDBJ whole genome shotgun (WGS) entry which is preliminary data.</text>
</comment>
<evidence type="ECO:0000313" key="3">
    <source>
        <dbReference type="EMBL" id="TPW34419.1"/>
    </source>
</evidence>
<dbReference type="AlphaFoldDB" id="A0A506UM67"/>
<keyword evidence="1" id="KW-0175">Coiled coil</keyword>
<keyword evidence="4" id="KW-1185">Reference proteome</keyword>
<dbReference type="EMBL" id="SORZ01000002">
    <property type="protein sequence ID" value="TPW34419.1"/>
    <property type="molecule type" value="Genomic_DNA"/>
</dbReference>
<evidence type="ECO:0008006" key="5">
    <source>
        <dbReference type="Google" id="ProtNLM"/>
    </source>
</evidence>
<feature type="compositionally biased region" description="Low complexity" evidence="2">
    <location>
        <begin position="526"/>
        <end position="538"/>
    </location>
</feature>
<evidence type="ECO:0000256" key="2">
    <source>
        <dbReference type="SAM" id="MobiDB-lite"/>
    </source>
</evidence>
<evidence type="ECO:0000313" key="4">
    <source>
        <dbReference type="Proteomes" id="UP000315037"/>
    </source>
</evidence>
<feature type="coiled-coil region" evidence="1">
    <location>
        <begin position="619"/>
        <end position="646"/>
    </location>
</feature>
<accession>A0A506UM67</accession>
<evidence type="ECO:0000256" key="1">
    <source>
        <dbReference type="SAM" id="Coils"/>
    </source>
</evidence>
<organism evidence="3 4">
    <name type="scientific">Oecophyllibacter saccharovorans</name>
    <dbReference type="NCBI Taxonomy" id="2558360"/>
    <lineage>
        <taxon>Bacteria</taxon>
        <taxon>Pseudomonadati</taxon>
        <taxon>Pseudomonadota</taxon>
        <taxon>Alphaproteobacteria</taxon>
        <taxon>Acetobacterales</taxon>
        <taxon>Acetobacteraceae</taxon>
        <taxon>Oecophyllibacter</taxon>
    </lineage>
</organism>
<dbReference type="Pfam" id="PF16510">
    <property type="entry name" value="P22_portal"/>
    <property type="match status" value="1"/>
</dbReference>
<reference evidence="3 4" key="1">
    <citation type="submission" date="2019-03" db="EMBL/GenBank/DDBJ databases">
        <title>The complete genome sequence of Neokomagataea sp. Jb2 NBRC113641.</title>
        <authorList>
            <person name="Chua K.-O."/>
            <person name="Chan K.-G."/>
            <person name="See-Too W.-S."/>
        </authorList>
    </citation>
    <scope>NUCLEOTIDE SEQUENCE [LARGE SCALE GENOMIC DNA]</scope>
    <source>
        <strain evidence="3 4">Jb2</strain>
    </source>
</reference>
<dbReference type="InterPro" id="IPR032427">
    <property type="entry name" value="P22_portal"/>
</dbReference>
<feature type="compositionally biased region" description="Pro residues" evidence="2">
    <location>
        <begin position="771"/>
        <end position="780"/>
    </location>
</feature>